<dbReference type="Proteomes" id="UP001154322">
    <property type="component" value="Unassembled WGS sequence"/>
</dbReference>
<dbReference type="EMBL" id="CALYLO010000016">
    <property type="protein sequence ID" value="CAH8249426.1"/>
    <property type="molecule type" value="Genomic_DNA"/>
</dbReference>
<comment type="caution">
    <text evidence="2">The sequence shown here is derived from an EMBL/GenBank/DDBJ whole genome shotgun (WGS) entry which is preliminary data.</text>
</comment>
<evidence type="ECO:0000313" key="3">
    <source>
        <dbReference type="Proteomes" id="UP001154322"/>
    </source>
</evidence>
<protein>
    <submittedName>
        <fullName evidence="2">Uncharacterized protein</fullName>
    </submittedName>
</protein>
<evidence type="ECO:0000313" key="2">
    <source>
        <dbReference type="EMBL" id="CAH8249426.1"/>
    </source>
</evidence>
<gene>
    <name evidence="2" type="ORF">WJ0W_006611</name>
</gene>
<reference evidence="2" key="1">
    <citation type="submission" date="2022-06" db="EMBL/GenBank/DDBJ databases">
        <authorList>
            <person name="Dietemann V."/>
            <person name="Ory F."/>
            <person name="Dainat B."/>
            <person name="Oberhansli S."/>
        </authorList>
    </citation>
    <scope>NUCLEOTIDE SEQUENCE</scope>
    <source>
        <strain evidence="2">Ena-SAMPLE-TAB-26-04-2022-14:26:32:270-5432</strain>
    </source>
</reference>
<organism evidence="2 3">
    <name type="scientific">Paenibacillus melissococcoides</name>
    <dbReference type="NCBI Taxonomy" id="2912268"/>
    <lineage>
        <taxon>Bacteria</taxon>
        <taxon>Bacillati</taxon>
        <taxon>Bacillota</taxon>
        <taxon>Bacilli</taxon>
        <taxon>Bacillales</taxon>
        <taxon>Paenibacillaceae</taxon>
        <taxon>Paenibacillus</taxon>
    </lineage>
</organism>
<name>A0ABN8UE44_9BACL</name>
<evidence type="ECO:0000256" key="1">
    <source>
        <dbReference type="SAM" id="MobiDB-lite"/>
    </source>
</evidence>
<proteinExistence type="predicted"/>
<accession>A0ABN8UE44</accession>
<feature type="region of interest" description="Disordered" evidence="1">
    <location>
        <begin position="1"/>
        <end position="49"/>
    </location>
</feature>
<keyword evidence="3" id="KW-1185">Reference proteome</keyword>
<sequence>MESPNLNRDGALGVRLNLPLPPAGSGAASPIMNESNRPRRYPSVHGRID</sequence>